<dbReference type="HOGENOM" id="CLU_043296_0_0_1"/>
<organism evidence="2 3">
    <name type="scientific">Cladophialophora yegresii CBS 114405</name>
    <dbReference type="NCBI Taxonomy" id="1182544"/>
    <lineage>
        <taxon>Eukaryota</taxon>
        <taxon>Fungi</taxon>
        <taxon>Dikarya</taxon>
        <taxon>Ascomycota</taxon>
        <taxon>Pezizomycotina</taxon>
        <taxon>Eurotiomycetes</taxon>
        <taxon>Chaetothyriomycetidae</taxon>
        <taxon>Chaetothyriales</taxon>
        <taxon>Herpotrichiellaceae</taxon>
        <taxon>Cladophialophora</taxon>
    </lineage>
</organism>
<gene>
    <name evidence="2" type="ORF">A1O7_04743</name>
</gene>
<feature type="region of interest" description="Disordered" evidence="1">
    <location>
        <begin position="29"/>
        <end position="72"/>
    </location>
</feature>
<dbReference type="EMBL" id="AMGW01000003">
    <property type="protein sequence ID" value="EXJ60590.1"/>
    <property type="molecule type" value="Genomic_DNA"/>
</dbReference>
<dbReference type="Proteomes" id="UP000019473">
    <property type="component" value="Unassembled WGS sequence"/>
</dbReference>
<dbReference type="GeneID" id="19179328"/>
<dbReference type="VEuPathDB" id="FungiDB:A1O7_04743"/>
<dbReference type="RefSeq" id="XP_007756943.1">
    <property type="nucleotide sequence ID" value="XM_007758753.1"/>
</dbReference>
<feature type="compositionally biased region" description="Polar residues" evidence="1">
    <location>
        <begin position="29"/>
        <end position="50"/>
    </location>
</feature>
<feature type="compositionally biased region" description="Basic and acidic residues" evidence="1">
    <location>
        <begin position="152"/>
        <end position="173"/>
    </location>
</feature>
<feature type="region of interest" description="Disordered" evidence="1">
    <location>
        <begin position="84"/>
        <end position="210"/>
    </location>
</feature>
<feature type="compositionally biased region" description="Basic residues" evidence="1">
    <location>
        <begin position="188"/>
        <end position="210"/>
    </location>
</feature>
<protein>
    <submittedName>
        <fullName evidence="2">Uncharacterized protein</fullName>
    </submittedName>
</protein>
<accession>W9W6G8</accession>
<dbReference type="AlphaFoldDB" id="W9W6G8"/>
<sequence>MARGGVSTFRREQADTDWVLDVKVQATQSKRLSSASKTNHNYNGNTTLSRFNPLGDQHEEGEATSSEDDIWNVAQTSGRQTFGTFRKSISRSTATAQTDQIHADGDEDLSSASDADEHSGSDDESGSDNSSDRHSARRHQTPTGHGKGRSHPTRDINSDEEMHHVRQAIEQKHRNMRGTAMEYPKSKQGNKRKGRDQGSYKKRKKARKTI</sequence>
<comment type="caution">
    <text evidence="2">The sequence shown here is derived from an EMBL/GenBank/DDBJ whole genome shotgun (WGS) entry which is preliminary data.</text>
</comment>
<feature type="compositionally biased region" description="Basic residues" evidence="1">
    <location>
        <begin position="135"/>
        <end position="151"/>
    </location>
</feature>
<dbReference type="OrthoDB" id="4160481at2759"/>
<reference evidence="2 3" key="1">
    <citation type="submission" date="2013-03" db="EMBL/GenBank/DDBJ databases">
        <title>The Genome Sequence of Cladophialophora yegresii CBS 114405.</title>
        <authorList>
            <consortium name="The Broad Institute Genomics Platform"/>
            <person name="Cuomo C."/>
            <person name="de Hoog S."/>
            <person name="Gorbushina A."/>
            <person name="Walker B."/>
            <person name="Young S.K."/>
            <person name="Zeng Q."/>
            <person name="Gargeya S."/>
            <person name="Fitzgerald M."/>
            <person name="Haas B."/>
            <person name="Abouelleil A."/>
            <person name="Allen A.W."/>
            <person name="Alvarado L."/>
            <person name="Arachchi H.M."/>
            <person name="Berlin A.M."/>
            <person name="Chapman S.B."/>
            <person name="Gainer-Dewar J."/>
            <person name="Goldberg J."/>
            <person name="Griggs A."/>
            <person name="Gujja S."/>
            <person name="Hansen M."/>
            <person name="Howarth C."/>
            <person name="Imamovic A."/>
            <person name="Ireland A."/>
            <person name="Larimer J."/>
            <person name="McCowan C."/>
            <person name="Murphy C."/>
            <person name="Pearson M."/>
            <person name="Poon T.W."/>
            <person name="Priest M."/>
            <person name="Roberts A."/>
            <person name="Saif S."/>
            <person name="Shea T."/>
            <person name="Sisk P."/>
            <person name="Sykes S."/>
            <person name="Wortman J."/>
            <person name="Nusbaum C."/>
            <person name="Birren B."/>
        </authorList>
    </citation>
    <scope>NUCLEOTIDE SEQUENCE [LARGE SCALE GENOMIC DNA]</scope>
    <source>
        <strain evidence="2 3">CBS 114405</strain>
    </source>
</reference>
<proteinExistence type="predicted"/>
<dbReference type="STRING" id="1182544.W9W6G8"/>
<evidence type="ECO:0000256" key="1">
    <source>
        <dbReference type="SAM" id="MobiDB-lite"/>
    </source>
</evidence>
<feature type="compositionally biased region" description="Polar residues" evidence="1">
    <location>
        <begin position="90"/>
        <end position="100"/>
    </location>
</feature>
<name>W9W6G8_9EURO</name>
<evidence type="ECO:0000313" key="3">
    <source>
        <dbReference type="Proteomes" id="UP000019473"/>
    </source>
</evidence>
<evidence type="ECO:0000313" key="2">
    <source>
        <dbReference type="EMBL" id="EXJ60590.1"/>
    </source>
</evidence>
<keyword evidence="3" id="KW-1185">Reference proteome</keyword>